<dbReference type="Gene3D" id="3.40.1280.10">
    <property type="match status" value="1"/>
</dbReference>
<dbReference type="CDD" id="cd18095">
    <property type="entry name" value="SpoU-like_rRNA-MTase"/>
    <property type="match status" value="1"/>
</dbReference>
<evidence type="ECO:0000313" key="5">
    <source>
        <dbReference type="EMBL" id="RNM14440.1"/>
    </source>
</evidence>
<feature type="domain" description="tRNA/rRNA methyltransferase SpoU type" evidence="3">
    <location>
        <begin position="118"/>
        <end position="259"/>
    </location>
</feature>
<dbReference type="Gene3D" id="3.30.1330.30">
    <property type="match status" value="1"/>
</dbReference>
<accession>A0A3N0GQR3</accession>
<dbReference type="SUPFAM" id="SSF55315">
    <property type="entry name" value="L30e-like"/>
    <property type="match status" value="1"/>
</dbReference>
<feature type="domain" description="MRM3-like substrate binding" evidence="4">
    <location>
        <begin position="29"/>
        <end position="88"/>
    </location>
</feature>
<dbReference type="PANTHER" id="PTHR43191:SF12">
    <property type="entry name" value="RRNA METHYLASE"/>
    <property type="match status" value="1"/>
</dbReference>
<dbReference type="InterPro" id="IPR029026">
    <property type="entry name" value="tRNA_m1G_MTases_N"/>
</dbReference>
<keyword evidence="2 5" id="KW-0808">Transferase</keyword>
<evidence type="ECO:0000256" key="2">
    <source>
        <dbReference type="ARBA" id="ARBA00022679"/>
    </source>
</evidence>
<dbReference type="PANTHER" id="PTHR43191">
    <property type="entry name" value="RRNA METHYLTRANSFERASE 3"/>
    <property type="match status" value="1"/>
</dbReference>
<dbReference type="Pfam" id="PF00588">
    <property type="entry name" value="SpoU_methylase"/>
    <property type="match status" value="1"/>
</dbReference>
<dbReference type="GO" id="GO:0006396">
    <property type="term" value="P:RNA processing"/>
    <property type="evidence" value="ECO:0007669"/>
    <property type="project" value="InterPro"/>
</dbReference>
<dbReference type="GO" id="GO:0003723">
    <property type="term" value="F:RNA binding"/>
    <property type="evidence" value="ECO:0007669"/>
    <property type="project" value="InterPro"/>
</dbReference>
<evidence type="ECO:0000259" key="3">
    <source>
        <dbReference type="Pfam" id="PF00588"/>
    </source>
</evidence>
<dbReference type="GO" id="GO:0008173">
    <property type="term" value="F:RNA methyltransferase activity"/>
    <property type="evidence" value="ECO:0007669"/>
    <property type="project" value="InterPro"/>
</dbReference>
<dbReference type="SUPFAM" id="SSF75217">
    <property type="entry name" value="alpha/beta knot"/>
    <property type="match status" value="1"/>
</dbReference>
<proteinExistence type="predicted"/>
<dbReference type="GO" id="GO:0032259">
    <property type="term" value="P:methylation"/>
    <property type="evidence" value="ECO:0007669"/>
    <property type="project" value="UniProtKB-KW"/>
</dbReference>
<reference evidence="5 6" key="1">
    <citation type="submission" date="2018-11" db="EMBL/GenBank/DDBJ databases">
        <authorList>
            <person name="Li F."/>
        </authorList>
    </citation>
    <scope>NUCLEOTIDE SEQUENCE [LARGE SCALE GENOMIC DNA]</scope>
    <source>
        <strain evidence="5 6">Gsoil 818</strain>
    </source>
</reference>
<evidence type="ECO:0000313" key="6">
    <source>
        <dbReference type="Proteomes" id="UP000279994"/>
    </source>
</evidence>
<dbReference type="InterPro" id="IPR001537">
    <property type="entry name" value="SpoU_MeTrfase"/>
</dbReference>
<dbReference type="InterPro" id="IPR053888">
    <property type="entry name" value="MRM3-like_sub_bind"/>
</dbReference>
<dbReference type="OrthoDB" id="3190829at2"/>
<keyword evidence="6" id="KW-1185">Reference proteome</keyword>
<dbReference type="InterPro" id="IPR029028">
    <property type="entry name" value="Alpha/beta_knot_MTases"/>
</dbReference>
<dbReference type="InterPro" id="IPR051259">
    <property type="entry name" value="rRNA_Methyltransferase"/>
</dbReference>
<dbReference type="InterPro" id="IPR029064">
    <property type="entry name" value="Ribosomal_eL30-like_sf"/>
</dbReference>
<sequence>MIEIDAADDPRLADYRDLRDVQLRQHLEAEHGLFIAEGEKVVRRAVEAGFEPRSFLMAPRWLEGLDDVLSGSGAPVYVVPEALAEEVTGFHVHRGALASLHRRPLPSVEEVVAGARSVLVLEDVVDHTNVGAIFRCGAALGFDAVLVAPRCADPLYRRSIKVGMGAVFTTPWTRLPDWYDALPALSRAGFTTVALTLAPDATAIEDAVAGVDRLALVLGSEGHGLSPRWEESADRRAIIPMAAGIDSLNVAAAAAVACYVAARRSGTAPGG</sequence>
<evidence type="ECO:0000256" key="1">
    <source>
        <dbReference type="ARBA" id="ARBA00022603"/>
    </source>
</evidence>
<dbReference type="AlphaFoldDB" id="A0A3N0GQR3"/>
<name>A0A3N0GQR3_9ACTN</name>
<gene>
    <name evidence="5" type="ORF">EFL26_15335</name>
</gene>
<organism evidence="5 6">
    <name type="scientific">Nocardioides pocheonensis</name>
    <dbReference type="NCBI Taxonomy" id="661485"/>
    <lineage>
        <taxon>Bacteria</taxon>
        <taxon>Bacillati</taxon>
        <taxon>Actinomycetota</taxon>
        <taxon>Actinomycetes</taxon>
        <taxon>Propionibacteriales</taxon>
        <taxon>Nocardioidaceae</taxon>
        <taxon>Nocardioides</taxon>
    </lineage>
</organism>
<protein>
    <submittedName>
        <fullName evidence="5">RNA methyltransferase</fullName>
    </submittedName>
</protein>
<comment type="caution">
    <text evidence="5">The sequence shown here is derived from an EMBL/GenBank/DDBJ whole genome shotgun (WGS) entry which is preliminary data.</text>
</comment>
<dbReference type="Proteomes" id="UP000279994">
    <property type="component" value="Unassembled WGS sequence"/>
</dbReference>
<evidence type="ECO:0000259" key="4">
    <source>
        <dbReference type="Pfam" id="PF22435"/>
    </source>
</evidence>
<dbReference type="Pfam" id="PF22435">
    <property type="entry name" value="MRM3-like_sub_bind"/>
    <property type="match status" value="1"/>
</dbReference>
<keyword evidence="1 5" id="KW-0489">Methyltransferase</keyword>
<dbReference type="EMBL" id="RJSF01000040">
    <property type="protein sequence ID" value="RNM14440.1"/>
    <property type="molecule type" value="Genomic_DNA"/>
</dbReference>